<dbReference type="AlphaFoldDB" id="A0AAN6PU95"/>
<sequence>MIVLRISFRCAFIASRIVCNAVFPVPASPLVPFAPPMARAPLGATVRVPSLVVLLGVMVASSIACIASRTFALGFEVRLGRFGVGGWSATSTTMWSCADAATSQSVGSAT</sequence>
<gene>
    <name evidence="2" type="ORF">N658DRAFT_502388</name>
</gene>
<dbReference type="EMBL" id="MU863800">
    <property type="protein sequence ID" value="KAK4095737.1"/>
    <property type="molecule type" value="Genomic_DNA"/>
</dbReference>
<keyword evidence="3" id="KW-1185">Reference proteome</keyword>
<dbReference type="Proteomes" id="UP001305647">
    <property type="component" value="Unassembled WGS sequence"/>
</dbReference>
<name>A0AAN6PU95_9PEZI</name>
<reference evidence="2" key="1">
    <citation type="journal article" date="2023" name="Mol. Phylogenet. Evol.">
        <title>Genome-scale phylogeny and comparative genomics of the fungal order Sordariales.</title>
        <authorList>
            <person name="Hensen N."/>
            <person name="Bonometti L."/>
            <person name="Westerberg I."/>
            <person name="Brannstrom I.O."/>
            <person name="Guillou S."/>
            <person name="Cros-Aarteil S."/>
            <person name="Calhoun S."/>
            <person name="Haridas S."/>
            <person name="Kuo A."/>
            <person name="Mondo S."/>
            <person name="Pangilinan J."/>
            <person name="Riley R."/>
            <person name="LaButti K."/>
            <person name="Andreopoulos B."/>
            <person name="Lipzen A."/>
            <person name="Chen C."/>
            <person name="Yan M."/>
            <person name="Daum C."/>
            <person name="Ng V."/>
            <person name="Clum A."/>
            <person name="Steindorff A."/>
            <person name="Ohm R.A."/>
            <person name="Martin F."/>
            <person name="Silar P."/>
            <person name="Natvig D.O."/>
            <person name="Lalanne C."/>
            <person name="Gautier V."/>
            <person name="Ament-Velasquez S.L."/>
            <person name="Kruys A."/>
            <person name="Hutchinson M.I."/>
            <person name="Powell A.J."/>
            <person name="Barry K."/>
            <person name="Miller A.N."/>
            <person name="Grigoriev I.V."/>
            <person name="Debuchy R."/>
            <person name="Gladieux P."/>
            <person name="Hiltunen Thoren M."/>
            <person name="Johannesson H."/>
        </authorList>
    </citation>
    <scope>NUCLEOTIDE SEQUENCE</scope>
    <source>
        <strain evidence="2">CBS 757.83</strain>
    </source>
</reference>
<keyword evidence="1" id="KW-0812">Transmembrane</keyword>
<comment type="caution">
    <text evidence="2">The sequence shown here is derived from an EMBL/GenBank/DDBJ whole genome shotgun (WGS) entry which is preliminary data.</text>
</comment>
<feature type="transmembrane region" description="Helical" evidence="1">
    <location>
        <begin position="51"/>
        <end position="72"/>
    </location>
</feature>
<evidence type="ECO:0000256" key="1">
    <source>
        <dbReference type="SAM" id="Phobius"/>
    </source>
</evidence>
<proteinExistence type="predicted"/>
<keyword evidence="1" id="KW-1133">Transmembrane helix</keyword>
<keyword evidence="1" id="KW-0472">Membrane</keyword>
<reference evidence="2" key="2">
    <citation type="submission" date="2023-05" db="EMBL/GenBank/DDBJ databases">
        <authorList>
            <consortium name="Lawrence Berkeley National Laboratory"/>
            <person name="Steindorff A."/>
            <person name="Hensen N."/>
            <person name="Bonometti L."/>
            <person name="Westerberg I."/>
            <person name="Brannstrom I.O."/>
            <person name="Guillou S."/>
            <person name="Cros-Aarteil S."/>
            <person name="Calhoun S."/>
            <person name="Haridas S."/>
            <person name="Kuo A."/>
            <person name="Mondo S."/>
            <person name="Pangilinan J."/>
            <person name="Riley R."/>
            <person name="Labutti K."/>
            <person name="Andreopoulos B."/>
            <person name="Lipzen A."/>
            <person name="Chen C."/>
            <person name="Yanf M."/>
            <person name="Daum C."/>
            <person name="Ng V."/>
            <person name="Clum A."/>
            <person name="Ohm R."/>
            <person name="Martin F."/>
            <person name="Silar P."/>
            <person name="Natvig D."/>
            <person name="Lalanne C."/>
            <person name="Gautier V."/>
            <person name="Ament-Velasquez S.L."/>
            <person name="Kruys A."/>
            <person name="Hutchinson M.I."/>
            <person name="Powell A.J."/>
            <person name="Barry K."/>
            <person name="Miller A.N."/>
            <person name="Grigoriev I.V."/>
            <person name="Debuchy R."/>
            <person name="Gladieux P."/>
            <person name="Thoren M.H."/>
            <person name="Johannesson H."/>
        </authorList>
    </citation>
    <scope>NUCLEOTIDE SEQUENCE</scope>
    <source>
        <strain evidence="2">CBS 757.83</strain>
    </source>
</reference>
<evidence type="ECO:0000313" key="3">
    <source>
        <dbReference type="Proteomes" id="UP001305647"/>
    </source>
</evidence>
<organism evidence="2 3">
    <name type="scientific">Parathielavia hyrcaniae</name>
    <dbReference type="NCBI Taxonomy" id="113614"/>
    <lineage>
        <taxon>Eukaryota</taxon>
        <taxon>Fungi</taxon>
        <taxon>Dikarya</taxon>
        <taxon>Ascomycota</taxon>
        <taxon>Pezizomycotina</taxon>
        <taxon>Sordariomycetes</taxon>
        <taxon>Sordariomycetidae</taxon>
        <taxon>Sordariales</taxon>
        <taxon>Chaetomiaceae</taxon>
        <taxon>Parathielavia</taxon>
    </lineage>
</organism>
<protein>
    <submittedName>
        <fullName evidence="2">Uncharacterized protein</fullName>
    </submittedName>
</protein>
<accession>A0AAN6PU95</accession>
<evidence type="ECO:0000313" key="2">
    <source>
        <dbReference type="EMBL" id="KAK4095737.1"/>
    </source>
</evidence>